<feature type="signal peptide" evidence="1">
    <location>
        <begin position="1"/>
        <end position="26"/>
    </location>
</feature>
<sequence length="135" mass="14254">MKRQTGRWSLAAAMTALAIAPITAQALGPMGVANPASVHCIEQGGTLDIRTRPDGGEYGVCVFEDNRQCEEWALLRGQCPNGGLKITGYDDAAQIYCAITGGQVEMATQTCRSPEGVSCPLEAYFSGRCPAPSMP</sequence>
<feature type="chain" id="PRO_5024433989" evidence="1">
    <location>
        <begin position="27"/>
        <end position="135"/>
    </location>
</feature>
<gene>
    <name evidence="2" type="ORF">F2Q65_01380</name>
</gene>
<dbReference type="Proteomes" id="UP000322981">
    <property type="component" value="Unassembled WGS sequence"/>
</dbReference>
<evidence type="ECO:0000256" key="1">
    <source>
        <dbReference type="SAM" id="SignalP"/>
    </source>
</evidence>
<dbReference type="EMBL" id="VWXX01000001">
    <property type="protein sequence ID" value="KAA6187909.1"/>
    <property type="molecule type" value="Genomic_DNA"/>
</dbReference>
<dbReference type="Pfam" id="PF03891">
    <property type="entry name" value="DUF333"/>
    <property type="match status" value="1"/>
</dbReference>
<dbReference type="AlphaFoldDB" id="A0A5M8FW07"/>
<dbReference type="RefSeq" id="WP_150089614.1">
    <property type="nucleotide sequence ID" value="NZ_VWXX01000001.1"/>
</dbReference>
<reference evidence="2 3" key="1">
    <citation type="submission" date="2019-09" db="EMBL/GenBank/DDBJ databases">
        <title>Whole-genome sequence of the purple sulfur bacterium Thiohalocapsa marina DSM 19078.</title>
        <authorList>
            <person name="Kyndt J.A."/>
            <person name="Meyer T.E."/>
        </authorList>
    </citation>
    <scope>NUCLEOTIDE SEQUENCE [LARGE SCALE GENOMIC DNA]</scope>
    <source>
        <strain evidence="2 3">DSM 19078</strain>
    </source>
</reference>
<comment type="caution">
    <text evidence="2">The sequence shown here is derived from an EMBL/GenBank/DDBJ whole genome shotgun (WGS) entry which is preliminary data.</text>
</comment>
<evidence type="ECO:0000313" key="2">
    <source>
        <dbReference type="EMBL" id="KAA6187909.1"/>
    </source>
</evidence>
<name>A0A5M8FW07_9GAMM</name>
<keyword evidence="3" id="KW-1185">Reference proteome</keyword>
<dbReference type="PANTHER" id="PTHR38008:SF2">
    <property type="entry name" value="HEMOLYSIN"/>
    <property type="match status" value="1"/>
</dbReference>
<accession>A0A5M8FW07</accession>
<evidence type="ECO:0000313" key="3">
    <source>
        <dbReference type="Proteomes" id="UP000322981"/>
    </source>
</evidence>
<organism evidence="2 3">
    <name type="scientific">Thiohalocapsa marina</name>
    <dbReference type="NCBI Taxonomy" id="424902"/>
    <lineage>
        <taxon>Bacteria</taxon>
        <taxon>Pseudomonadati</taxon>
        <taxon>Pseudomonadota</taxon>
        <taxon>Gammaproteobacteria</taxon>
        <taxon>Chromatiales</taxon>
        <taxon>Chromatiaceae</taxon>
        <taxon>Thiohalocapsa</taxon>
    </lineage>
</organism>
<proteinExistence type="predicted"/>
<dbReference type="OrthoDB" id="7065744at2"/>
<dbReference type="PANTHER" id="PTHR38008">
    <property type="entry name" value="HEMOLYSIN-RELATED"/>
    <property type="match status" value="1"/>
</dbReference>
<keyword evidence="1" id="KW-0732">Signal</keyword>
<dbReference type="InterPro" id="IPR005590">
    <property type="entry name" value="DUF333"/>
</dbReference>
<protein>
    <submittedName>
        <fullName evidence="2">DUF333 domain-containing protein</fullName>
    </submittedName>
</protein>